<name>A0ABZ2IKY3_9CAUL</name>
<dbReference type="InterPro" id="IPR007197">
    <property type="entry name" value="rSAM"/>
</dbReference>
<protein>
    <submittedName>
        <fullName evidence="6">PA0069 family radical SAM protein</fullName>
    </submittedName>
</protein>
<feature type="domain" description="Radical SAM core" evidence="5">
    <location>
        <begin position="56"/>
        <end position="296"/>
    </location>
</feature>
<evidence type="ECO:0000256" key="3">
    <source>
        <dbReference type="ARBA" id="ARBA00023014"/>
    </source>
</evidence>
<dbReference type="PROSITE" id="PS51918">
    <property type="entry name" value="RADICAL_SAM"/>
    <property type="match status" value="1"/>
</dbReference>
<sequence>MNKAINGRGARSNASGRYEADRREAWDDGWTDQDEAAPPLRTTLSPEHARTIIARNTSPDVGFDRSINPYKGCEHGCIYCYARPSHAWMGLSPGLDFESRIFFKPHAARLLEQELSKPRYVCRRIHIGGNTDPYQPVERETKSTRSILEVMQRFKQPFSIITKSVLIARDADILGDMGRQGLASAFVSITTLDRKLARAMEPRASTPAKRLEAISRLAEAGCPVGVGFAPVIPGLNDHELEAVLEAAQKAGATSAMYVTLRLPLEIKDLFREWLADARPDRAARVMSLIRQTRGGKDYDPDWSQRMKGTGPVAELIAARFKAAVKRYGLDGPRHTLDVTQFRIPADARPQLDLFDLAS</sequence>
<dbReference type="SFLD" id="SFLDG01084">
    <property type="entry name" value="Uncharacterised_Radical_SAM_Su"/>
    <property type="match status" value="1"/>
</dbReference>
<evidence type="ECO:0000313" key="7">
    <source>
        <dbReference type="Proteomes" id="UP001363460"/>
    </source>
</evidence>
<evidence type="ECO:0000256" key="2">
    <source>
        <dbReference type="ARBA" id="ARBA00023004"/>
    </source>
</evidence>
<evidence type="ECO:0000259" key="5">
    <source>
        <dbReference type="PROSITE" id="PS51918"/>
    </source>
</evidence>
<dbReference type="InterPro" id="IPR006638">
    <property type="entry name" value="Elp3/MiaA/NifB-like_rSAM"/>
</dbReference>
<dbReference type="Gene3D" id="3.80.30.30">
    <property type="match status" value="1"/>
</dbReference>
<dbReference type="InterPro" id="IPR040086">
    <property type="entry name" value="MJ0683-like"/>
</dbReference>
<gene>
    <name evidence="6" type="ORF">V8J38_08110</name>
</gene>
<dbReference type="SUPFAM" id="SSF102114">
    <property type="entry name" value="Radical SAM enzymes"/>
    <property type="match status" value="1"/>
</dbReference>
<dbReference type="RefSeq" id="WP_338578581.1">
    <property type="nucleotide sequence ID" value="NZ_CP146369.1"/>
</dbReference>
<organism evidence="6 7">
    <name type="scientific">Brevundimonas olei</name>
    <dbReference type="NCBI Taxonomy" id="657642"/>
    <lineage>
        <taxon>Bacteria</taxon>
        <taxon>Pseudomonadati</taxon>
        <taxon>Pseudomonadota</taxon>
        <taxon>Alphaproteobacteria</taxon>
        <taxon>Caulobacterales</taxon>
        <taxon>Caulobacteraceae</taxon>
        <taxon>Brevundimonas</taxon>
    </lineage>
</organism>
<keyword evidence="2" id="KW-0408">Iron</keyword>
<dbReference type="SMART" id="SM00729">
    <property type="entry name" value="Elp3"/>
    <property type="match status" value="1"/>
</dbReference>
<evidence type="ECO:0000313" key="6">
    <source>
        <dbReference type="EMBL" id="WWT56389.1"/>
    </source>
</evidence>
<accession>A0ABZ2IKY3</accession>
<evidence type="ECO:0000256" key="1">
    <source>
        <dbReference type="ARBA" id="ARBA00022723"/>
    </source>
</evidence>
<keyword evidence="7" id="KW-1185">Reference proteome</keyword>
<evidence type="ECO:0000256" key="4">
    <source>
        <dbReference type="SAM" id="MobiDB-lite"/>
    </source>
</evidence>
<proteinExistence type="predicted"/>
<dbReference type="CDD" id="cd01335">
    <property type="entry name" value="Radical_SAM"/>
    <property type="match status" value="1"/>
</dbReference>
<dbReference type="InterPro" id="IPR058240">
    <property type="entry name" value="rSAM_sf"/>
</dbReference>
<dbReference type="Pfam" id="PF04055">
    <property type="entry name" value="Radical_SAM"/>
    <property type="match status" value="1"/>
</dbReference>
<reference evidence="6 7" key="1">
    <citation type="submission" date="2024-02" db="EMBL/GenBank/DDBJ databases">
        <title>Distribution and functional of Brevundimonas-related endobacteria within Verticillium dahliae.</title>
        <authorList>
            <person name="Zeng H."/>
        </authorList>
    </citation>
    <scope>NUCLEOTIDE SEQUENCE [LARGE SCALE GENOMIC DNA]</scope>
    <source>
        <strain evidence="6 7">TRM 44200</strain>
    </source>
</reference>
<dbReference type="NCBIfam" id="NF033668">
    <property type="entry name" value="rSAM_PA0069"/>
    <property type="match status" value="1"/>
</dbReference>
<keyword evidence="1" id="KW-0479">Metal-binding</keyword>
<feature type="region of interest" description="Disordered" evidence="4">
    <location>
        <begin position="1"/>
        <end position="41"/>
    </location>
</feature>
<keyword evidence="3" id="KW-0411">Iron-sulfur</keyword>
<dbReference type="PANTHER" id="PTHR43432:SF3">
    <property type="entry name" value="SLR0285 PROTEIN"/>
    <property type="match status" value="1"/>
</dbReference>
<dbReference type="Proteomes" id="UP001363460">
    <property type="component" value="Chromosome"/>
</dbReference>
<dbReference type="PANTHER" id="PTHR43432">
    <property type="entry name" value="SLR0285 PROTEIN"/>
    <property type="match status" value="1"/>
</dbReference>
<dbReference type="EMBL" id="CP146369">
    <property type="protein sequence ID" value="WWT56389.1"/>
    <property type="molecule type" value="Genomic_DNA"/>
</dbReference>
<dbReference type="SFLD" id="SFLDS00029">
    <property type="entry name" value="Radical_SAM"/>
    <property type="match status" value="1"/>
</dbReference>